<feature type="region of interest" description="Disordered" evidence="1">
    <location>
        <begin position="143"/>
        <end position="233"/>
    </location>
</feature>
<name>A0AAQ3M4Z5_9PEZI</name>
<dbReference type="InterPro" id="IPR029006">
    <property type="entry name" value="ADF-H/Gelsolin-like_dom_sf"/>
</dbReference>
<feature type="compositionally biased region" description="Polar residues" evidence="1">
    <location>
        <begin position="459"/>
        <end position="472"/>
    </location>
</feature>
<dbReference type="Proteomes" id="UP001303373">
    <property type="component" value="Chromosome 7"/>
</dbReference>
<feature type="compositionally biased region" description="Polar residues" evidence="1">
    <location>
        <begin position="794"/>
        <end position="809"/>
    </location>
</feature>
<feature type="region of interest" description="Disordered" evidence="1">
    <location>
        <begin position="652"/>
        <end position="906"/>
    </location>
</feature>
<protein>
    <recommendedName>
        <fullName evidence="4">ADF-H domain-containing protein</fullName>
    </recommendedName>
</protein>
<feature type="compositionally biased region" description="Polar residues" evidence="1">
    <location>
        <begin position="164"/>
        <end position="182"/>
    </location>
</feature>
<feature type="compositionally biased region" description="Low complexity" evidence="1">
    <location>
        <begin position="962"/>
        <end position="979"/>
    </location>
</feature>
<evidence type="ECO:0008006" key="4">
    <source>
        <dbReference type="Google" id="ProtNLM"/>
    </source>
</evidence>
<feature type="compositionally biased region" description="Basic and acidic residues" evidence="1">
    <location>
        <begin position="274"/>
        <end position="289"/>
    </location>
</feature>
<evidence type="ECO:0000313" key="2">
    <source>
        <dbReference type="EMBL" id="WPH01992.1"/>
    </source>
</evidence>
<feature type="compositionally biased region" description="Basic and acidic residues" evidence="1">
    <location>
        <begin position="659"/>
        <end position="670"/>
    </location>
</feature>
<evidence type="ECO:0000313" key="3">
    <source>
        <dbReference type="Proteomes" id="UP001303373"/>
    </source>
</evidence>
<feature type="compositionally biased region" description="Polar residues" evidence="1">
    <location>
        <begin position="290"/>
        <end position="303"/>
    </location>
</feature>
<feature type="compositionally biased region" description="Basic and acidic residues" evidence="1">
    <location>
        <begin position="475"/>
        <end position="497"/>
    </location>
</feature>
<accession>A0AAQ3M4Z5</accession>
<feature type="compositionally biased region" description="Polar residues" evidence="1">
    <location>
        <begin position="203"/>
        <end position="213"/>
    </location>
</feature>
<feature type="compositionally biased region" description="Acidic residues" evidence="1">
    <location>
        <begin position="727"/>
        <end position="738"/>
    </location>
</feature>
<sequence length="1213" mass="131631">MSLNGLDAADVKDAYESAIVEAGGWLLLHYVSRDSIALLARGTGGVHEARAAITKYTEVSPLYGLLIYRRRKVVIKYIPEGTSRLLQARTTVHFQDVTETFAPYETVLDIAFSEDLNDTALADSFPLFSATPAAAPNRLEEINEEAEDGGSPPSRIETWHEKSWSSASNGTSQFNAYAASQPNEDRAEQITPTTPVLVDIPPRSSSKYSPNKTSRSRFAGHESAEGSRSSFDNGAFNASIFESLGRKSSVTELEITRTASVASREITRPSSAVPRDKSLPLEPLHHEQTNPRSQSVFSSTTVEDASFLAENEDETKSEVPAQGENFSLDELSGPRLELPADDYDPYDYSKFEIKQKLKLGPRPVASLVRKKSGNSHSASVPSGYRSSPKKQEPIQQHSSHTLPPSKSLPSMPVPMPAAAPTSPSKFAVPLPASSYAVVPPPPPVPESVASQPISRPASRGSNRTGSNKSSAMTAEKLRLMKAVELRRRQLRKSKEESASAPSQASAHHDELEFTDTAVPSTQETQSGPQPAHEAFTDAPELTTSVKADSGVGMNCNQQEKHANELSATPNTDETAAQESAKNTLQLSTAPSTDSASAAAPLIPPPENTDESGKPRGVLENPLTPSKHGEPFVDSPTLGLQNGVSVAIASVLPSNNAQESSDRLIKDDHKLRPITPSATEDEALSGEADASACSSPDISFHSPPRDQDDLAKQRRRAGVIIALQSESESIEDEEFEDENNVAAGSSPEPKIMLTSGTPMKNRTPRQSTDSPVSPLSKSPEISGDVSPLIPAETPVDTSPEQASHAENSGILQKADSRNLVDPMIGRKVSAGISQRIKNLAEQSSREGSPHPFHNNRPLNQPSISSFSERLRKRTTRGPQSKDASPQLSIMSPEGLTMSVQRDPINNRDSVTVTARIARPRHQHTQSSPSDIPLYEPELTLNKDRASTSHGKLVELARKDGSMVSDSRPSSPPADSVPRASYSSLSQTLSRASKDFRNSEMINSGLFKLRKASLTPIDDDAPLASPDMVASGHPFMNWDAEPDFKEGTRTSRFFKRISNIGSSKRLSIKSGTRSPPSGSHMSINSDFSIGTHSGFMNIAEKTETPPELEIGNLNVQFPDSLLWKLRILRLDDAGNLVFSIPQALDIQKGVSKRYHLSEFKQPYTPDLDRQELPHSVMFDSVDGSTLQLACEDSMTHRLVLQTLRFYWKSWSTAAQ</sequence>
<dbReference type="Gene3D" id="3.40.20.10">
    <property type="entry name" value="Severin"/>
    <property type="match status" value="1"/>
</dbReference>
<feature type="compositionally biased region" description="Basic and acidic residues" evidence="1">
    <location>
        <begin position="702"/>
        <end position="711"/>
    </location>
</feature>
<feature type="region of interest" description="Disordered" evidence="1">
    <location>
        <begin position="259"/>
        <end position="344"/>
    </location>
</feature>
<feature type="compositionally biased region" description="Low complexity" evidence="1">
    <location>
        <begin position="418"/>
        <end position="437"/>
    </location>
</feature>
<feature type="compositionally biased region" description="Low complexity" evidence="1">
    <location>
        <begin position="587"/>
        <end position="600"/>
    </location>
</feature>
<reference evidence="2 3" key="1">
    <citation type="submission" date="2023-11" db="EMBL/GenBank/DDBJ databases">
        <title>An acidophilic fungus is an integral part of prey digestion in a carnivorous sundew plant.</title>
        <authorList>
            <person name="Tsai I.J."/>
        </authorList>
    </citation>
    <scope>NUCLEOTIDE SEQUENCE [LARGE SCALE GENOMIC DNA]</scope>
    <source>
        <strain evidence="2">169a</strain>
    </source>
</reference>
<feature type="compositionally biased region" description="Polar residues" evidence="1">
    <location>
        <begin position="517"/>
        <end position="528"/>
    </location>
</feature>
<dbReference type="AlphaFoldDB" id="A0AAQ3M4Z5"/>
<feature type="compositionally biased region" description="Polar residues" evidence="1">
    <location>
        <begin position="830"/>
        <end position="841"/>
    </location>
</feature>
<feature type="compositionally biased region" description="Polar residues" evidence="1">
    <location>
        <begin position="393"/>
        <end position="408"/>
    </location>
</feature>
<organism evidence="2 3">
    <name type="scientific">Acrodontium crateriforme</name>
    <dbReference type="NCBI Taxonomy" id="150365"/>
    <lineage>
        <taxon>Eukaryota</taxon>
        <taxon>Fungi</taxon>
        <taxon>Dikarya</taxon>
        <taxon>Ascomycota</taxon>
        <taxon>Pezizomycotina</taxon>
        <taxon>Dothideomycetes</taxon>
        <taxon>Dothideomycetidae</taxon>
        <taxon>Mycosphaerellales</taxon>
        <taxon>Teratosphaeriaceae</taxon>
        <taxon>Acrodontium</taxon>
    </lineage>
</organism>
<gene>
    <name evidence="2" type="ORF">R9X50_00484600</name>
</gene>
<feature type="compositionally biased region" description="Polar residues" evidence="1">
    <location>
        <begin position="855"/>
        <end position="866"/>
    </location>
</feature>
<proteinExistence type="predicted"/>
<feature type="region of interest" description="Disordered" evidence="1">
    <location>
        <begin position="954"/>
        <end position="984"/>
    </location>
</feature>
<dbReference type="SUPFAM" id="SSF55753">
    <property type="entry name" value="Actin depolymerizing proteins"/>
    <property type="match status" value="1"/>
</dbReference>
<feature type="region of interest" description="Disordered" evidence="1">
    <location>
        <begin position="359"/>
        <end position="637"/>
    </location>
</feature>
<keyword evidence="3" id="KW-1185">Reference proteome</keyword>
<feature type="compositionally biased region" description="Polar residues" evidence="1">
    <location>
        <begin position="875"/>
        <end position="888"/>
    </location>
</feature>
<evidence type="ECO:0000256" key="1">
    <source>
        <dbReference type="SAM" id="MobiDB-lite"/>
    </source>
</evidence>
<feature type="compositionally biased region" description="Polar residues" evidence="1">
    <location>
        <begin position="753"/>
        <end position="775"/>
    </location>
</feature>
<dbReference type="EMBL" id="CP138586">
    <property type="protein sequence ID" value="WPH01992.1"/>
    <property type="molecule type" value="Genomic_DNA"/>
</dbReference>
<feature type="compositionally biased region" description="Polar residues" evidence="1">
    <location>
        <begin position="565"/>
        <end position="586"/>
    </location>
</feature>